<evidence type="ECO:0000256" key="2">
    <source>
        <dbReference type="SAM" id="Phobius"/>
    </source>
</evidence>
<evidence type="ECO:0000256" key="1">
    <source>
        <dbReference type="SAM" id="MobiDB-lite"/>
    </source>
</evidence>
<keyword evidence="2" id="KW-0472">Membrane</keyword>
<comment type="caution">
    <text evidence="3">The sequence shown here is derived from an EMBL/GenBank/DDBJ whole genome shotgun (WGS) entry which is preliminary data.</text>
</comment>
<dbReference type="Proteomes" id="UP001165121">
    <property type="component" value="Unassembled WGS sequence"/>
</dbReference>
<feature type="region of interest" description="Disordered" evidence="1">
    <location>
        <begin position="100"/>
        <end position="139"/>
    </location>
</feature>
<dbReference type="OrthoDB" id="79760at2759"/>
<proteinExistence type="predicted"/>
<feature type="transmembrane region" description="Helical" evidence="2">
    <location>
        <begin position="54"/>
        <end position="74"/>
    </location>
</feature>
<feature type="region of interest" description="Disordered" evidence="1">
    <location>
        <begin position="154"/>
        <end position="263"/>
    </location>
</feature>
<dbReference type="EMBL" id="BSXT01000226">
    <property type="protein sequence ID" value="GMF21363.1"/>
    <property type="molecule type" value="Genomic_DNA"/>
</dbReference>
<organism evidence="3 4">
    <name type="scientific">Phytophthora fragariaefolia</name>
    <dbReference type="NCBI Taxonomy" id="1490495"/>
    <lineage>
        <taxon>Eukaryota</taxon>
        <taxon>Sar</taxon>
        <taxon>Stramenopiles</taxon>
        <taxon>Oomycota</taxon>
        <taxon>Peronosporomycetes</taxon>
        <taxon>Peronosporales</taxon>
        <taxon>Peronosporaceae</taxon>
        <taxon>Phytophthora</taxon>
    </lineage>
</organism>
<feature type="region of interest" description="Disordered" evidence="1">
    <location>
        <begin position="1"/>
        <end position="43"/>
    </location>
</feature>
<feature type="compositionally biased region" description="Polar residues" evidence="1">
    <location>
        <begin position="129"/>
        <end position="139"/>
    </location>
</feature>
<keyword evidence="2" id="KW-1133">Transmembrane helix</keyword>
<feature type="compositionally biased region" description="Polar residues" evidence="1">
    <location>
        <begin position="182"/>
        <end position="201"/>
    </location>
</feature>
<protein>
    <submittedName>
        <fullName evidence="3">Unnamed protein product</fullName>
    </submittedName>
</protein>
<dbReference type="AlphaFoldDB" id="A0A9W6TXU5"/>
<name>A0A9W6TXU5_9STRA</name>
<keyword evidence="2" id="KW-0812">Transmembrane</keyword>
<feature type="compositionally biased region" description="Polar residues" evidence="1">
    <location>
        <begin position="252"/>
        <end position="263"/>
    </location>
</feature>
<sequence>MGLSKQSRTKKGRVAPISDDDGGNNSSGNAHRSDSHQLSQASRGVSFSTPRGKIWLILVINLAIVTTFIFLSSYRFPSLIEDSVLTDVLEHSASVTDNAKQFYSLPPSDPEVTKEPRVQGTPRPGGYTKVTSTTAPNQEKQMLEQKDTIDIEVEESSPVTQDDDTGTDIEAGLPRETESVKQTENSLPTVTPSNIHTTTISPAPPSDAAVESNSATLRPRQRPQAEITALISRMKESAVPSSETLSPERQEQSPTTSTGVSQSIETLVEVRPAAAESKGMFVLGLRYHKRSPN</sequence>
<evidence type="ECO:0000313" key="4">
    <source>
        <dbReference type="Proteomes" id="UP001165121"/>
    </source>
</evidence>
<feature type="compositionally biased region" description="Acidic residues" evidence="1">
    <location>
        <begin position="154"/>
        <end position="167"/>
    </location>
</feature>
<evidence type="ECO:0000313" key="3">
    <source>
        <dbReference type="EMBL" id="GMF21363.1"/>
    </source>
</evidence>
<accession>A0A9W6TXU5</accession>
<reference evidence="3" key="1">
    <citation type="submission" date="2023-04" db="EMBL/GenBank/DDBJ databases">
        <title>Phytophthora fragariaefolia NBRC 109709.</title>
        <authorList>
            <person name="Ichikawa N."/>
            <person name="Sato H."/>
            <person name="Tonouchi N."/>
        </authorList>
    </citation>
    <scope>NUCLEOTIDE SEQUENCE</scope>
    <source>
        <strain evidence="3">NBRC 109709</strain>
    </source>
</reference>
<gene>
    <name evidence="3" type="ORF">Pfra01_000281200</name>
</gene>
<keyword evidence="4" id="KW-1185">Reference proteome</keyword>